<evidence type="ECO:0000313" key="2">
    <source>
        <dbReference type="EMBL" id="EKC21006.1"/>
    </source>
</evidence>
<dbReference type="PANTHER" id="PTHR47020:SF1">
    <property type="entry name" value="HILLARIN"/>
    <property type="match status" value="1"/>
</dbReference>
<dbReference type="AlphaFoldDB" id="K1QHA4"/>
<accession>K1QHA4</accession>
<dbReference type="PANTHER" id="PTHR47020">
    <property type="entry name" value="HILLARIN"/>
    <property type="match status" value="1"/>
</dbReference>
<dbReference type="InterPro" id="IPR056564">
    <property type="entry name" value="Ig-like_KY"/>
</dbReference>
<reference evidence="2" key="1">
    <citation type="journal article" date="2012" name="Nature">
        <title>The oyster genome reveals stress adaptation and complexity of shell formation.</title>
        <authorList>
            <person name="Zhang G."/>
            <person name="Fang X."/>
            <person name="Guo X."/>
            <person name="Li L."/>
            <person name="Luo R."/>
            <person name="Xu F."/>
            <person name="Yang P."/>
            <person name="Zhang L."/>
            <person name="Wang X."/>
            <person name="Qi H."/>
            <person name="Xiong Z."/>
            <person name="Que H."/>
            <person name="Xie Y."/>
            <person name="Holland P.W."/>
            <person name="Paps J."/>
            <person name="Zhu Y."/>
            <person name="Wu F."/>
            <person name="Chen Y."/>
            <person name="Wang J."/>
            <person name="Peng C."/>
            <person name="Meng J."/>
            <person name="Yang L."/>
            <person name="Liu J."/>
            <person name="Wen B."/>
            <person name="Zhang N."/>
            <person name="Huang Z."/>
            <person name="Zhu Q."/>
            <person name="Feng Y."/>
            <person name="Mount A."/>
            <person name="Hedgecock D."/>
            <person name="Xu Z."/>
            <person name="Liu Y."/>
            <person name="Domazet-Loso T."/>
            <person name="Du Y."/>
            <person name="Sun X."/>
            <person name="Zhang S."/>
            <person name="Liu B."/>
            <person name="Cheng P."/>
            <person name="Jiang X."/>
            <person name="Li J."/>
            <person name="Fan D."/>
            <person name="Wang W."/>
            <person name="Fu W."/>
            <person name="Wang T."/>
            <person name="Wang B."/>
            <person name="Zhang J."/>
            <person name="Peng Z."/>
            <person name="Li Y."/>
            <person name="Li N."/>
            <person name="Wang J."/>
            <person name="Chen M."/>
            <person name="He Y."/>
            <person name="Tan F."/>
            <person name="Song X."/>
            <person name="Zheng Q."/>
            <person name="Huang R."/>
            <person name="Yang H."/>
            <person name="Du X."/>
            <person name="Chen L."/>
            <person name="Yang M."/>
            <person name="Gaffney P.M."/>
            <person name="Wang S."/>
            <person name="Luo L."/>
            <person name="She Z."/>
            <person name="Ming Y."/>
            <person name="Huang W."/>
            <person name="Zhang S."/>
            <person name="Huang B."/>
            <person name="Zhang Y."/>
            <person name="Qu T."/>
            <person name="Ni P."/>
            <person name="Miao G."/>
            <person name="Wang J."/>
            <person name="Wang Q."/>
            <person name="Steinberg C.E."/>
            <person name="Wang H."/>
            <person name="Li N."/>
            <person name="Qian L."/>
            <person name="Zhang G."/>
            <person name="Li Y."/>
            <person name="Yang H."/>
            <person name="Liu X."/>
            <person name="Wang J."/>
            <person name="Yin Y."/>
            <person name="Wang J."/>
        </authorList>
    </citation>
    <scope>NUCLEOTIDE SEQUENCE [LARGE SCALE GENOMIC DNA]</scope>
    <source>
        <strain evidence="2">05x7-T-G4-1.051#20</strain>
    </source>
</reference>
<gene>
    <name evidence="2" type="ORF">CGI_10004855</name>
</gene>
<evidence type="ECO:0000259" key="1">
    <source>
        <dbReference type="Pfam" id="PF23265"/>
    </source>
</evidence>
<proteinExistence type="predicted"/>
<sequence>MHASFTSGDPASSTDSPSPLTRCFSPIWEWLVGRFDKQKTFLEVKASIGDRGRNAATFLVVELLGKRFVEEQSLRPQIGLRIRMSCDPQPEMPEGYLGPQERFNELGLSVQSHTDPVITARDNHYEIKMKHRGPIKVTHQLQSCKDEKDYSEFVFTQIKDGVVQLLLHFPSPGWYKLQIYALPLSDPSKSLPNVYNYLIHCTKTLNPCFPFPKQYVQWKDGCYLYEPLNLCESTKLTHVKWRVLIPHAKQVAVVVDDEWTHLENKGGPVFEGTCNLNQYRGKDKKVTLNANFGEDESKYSTMLEYHIK</sequence>
<dbReference type="InterPro" id="IPR053041">
    <property type="entry name" value="Transglut-like_Superfamily_Mod"/>
</dbReference>
<dbReference type="Pfam" id="PF23265">
    <property type="entry name" value="Ig-like_KY"/>
    <property type="match status" value="1"/>
</dbReference>
<dbReference type="InParanoid" id="K1QHA4"/>
<protein>
    <recommendedName>
        <fullName evidence="1">KY-like immunoglobulin-like domain-containing protein</fullName>
    </recommendedName>
</protein>
<dbReference type="HOGENOM" id="CLU_078610_0_0_1"/>
<organism evidence="2">
    <name type="scientific">Magallana gigas</name>
    <name type="common">Pacific oyster</name>
    <name type="synonym">Crassostrea gigas</name>
    <dbReference type="NCBI Taxonomy" id="29159"/>
    <lineage>
        <taxon>Eukaryota</taxon>
        <taxon>Metazoa</taxon>
        <taxon>Spiralia</taxon>
        <taxon>Lophotrochozoa</taxon>
        <taxon>Mollusca</taxon>
        <taxon>Bivalvia</taxon>
        <taxon>Autobranchia</taxon>
        <taxon>Pteriomorphia</taxon>
        <taxon>Ostreida</taxon>
        <taxon>Ostreoidea</taxon>
        <taxon>Ostreidae</taxon>
        <taxon>Magallana</taxon>
    </lineage>
</organism>
<feature type="domain" description="KY-like immunoglobulin-like" evidence="1">
    <location>
        <begin position="93"/>
        <end position="212"/>
    </location>
</feature>
<dbReference type="EMBL" id="JH818040">
    <property type="protein sequence ID" value="EKC21006.1"/>
    <property type="molecule type" value="Genomic_DNA"/>
</dbReference>
<name>K1QHA4_MAGGI</name>